<name>A0A8H7UM43_MORIS</name>
<organism evidence="10 11">
    <name type="scientific">Mortierella isabellina</name>
    <name type="common">Filamentous fungus</name>
    <name type="synonym">Umbelopsis isabellina</name>
    <dbReference type="NCBI Taxonomy" id="91625"/>
    <lineage>
        <taxon>Eukaryota</taxon>
        <taxon>Fungi</taxon>
        <taxon>Fungi incertae sedis</taxon>
        <taxon>Mucoromycota</taxon>
        <taxon>Mucoromycotina</taxon>
        <taxon>Umbelopsidomycetes</taxon>
        <taxon>Umbelopsidales</taxon>
        <taxon>Umbelopsidaceae</taxon>
        <taxon>Umbelopsis</taxon>
    </lineage>
</organism>
<feature type="compositionally biased region" description="Polar residues" evidence="7">
    <location>
        <begin position="130"/>
        <end position="139"/>
    </location>
</feature>
<accession>A0A8H7UM43</accession>
<feature type="region of interest" description="Disordered" evidence="7">
    <location>
        <begin position="1"/>
        <end position="52"/>
    </location>
</feature>
<feature type="region of interest" description="Disordered" evidence="7">
    <location>
        <begin position="68"/>
        <end position="93"/>
    </location>
</feature>
<feature type="transmembrane region" description="Helical" evidence="8">
    <location>
        <begin position="1014"/>
        <end position="1038"/>
    </location>
</feature>
<feature type="transmembrane region" description="Helical" evidence="8">
    <location>
        <begin position="1050"/>
        <end position="1072"/>
    </location>
</feature>
<evidence type="ECO:0000256" key="6">
    <source>
        <dbReference type="ARBA" id="ARBA00023136"/>
    </source>
</evidence>
<dbReference type="InterPro" id="IPR004835">
    <property type="entry name" value="Chitin_synth"/>
</dbReference>
<keyword evidence="3" id="KW-0328">Glycosyltransferase</keyword>
<evidence type="ECO:0000313" key="10">
    <source>
        <dbReference type="EMBL" id="KAG2184808.1"/>
    </source>
</evidence>
<dbReference type="SUPFAM" id="SSF53448">
    <property type="entry name" value="Nucleotide-diphospho-sugar transferases"/>
    <property type="match status" value="1"/>
</dbReference>
<feature type="region of interest" description="Disordered" evidence="7">
    <location>
        <begin position="130"/>
        <end position="150"/>
    </location>
</feature>
<dbReference type="InterPro" id="IPR029044">
    <property type="entry name" value="Nucleotide-diphossugar_trans"/>
</dbReference>
<dbReference type="GO" id="GO:0004100">
    <property type="term" value="F:chitin synthase activity"/>
    <property type="evidence" value="ECO:0007669"/>
    <property type="project" value="UniProtKB-EC"/>
</dbReference>
<evidence type="ECO:0000256" key="5">
    <source>
        <dbReference type="ARBA" id="ARBA00022989"/>
    </source>
</evidence>
<proteinExistence type="predicted"/>
<comment type="subcellular location">
    <subcellularLocation>
        <location evidence="1">Membrane</location>
        <topology evidence="1">Multi-pass membrane protein</topology>
    </subcellularLocation>
</comment>
<feature type="transmembrane region" description="Helical" evidence="8">
    <location>
        <begin position="261"/>
        <end position="279"/>
    </location>
</feature>
<dbReference type="Proteomes" id="UP000654370">
    <property type="component" value="Unassembled WGS sequence"/>
</dbReference>
<dbReference type="EMBL" id="JAEPQZ010000002">
    <property type="protein sequence ID" value="KAG2184808.1"/>
    <property type="molecule type" value="Genomic_DNA"/>
</dbReference>
<dbReference type="Pfam" id="PF08766">
    <property type="entry name" value="DEK_C"/>
    <property type="match status" value="1"/>
</dbReference>
<feature type="transmembrane region" description="Helical" evidence="8">
    <location>
        <begin position="1079"/>
        <end position="1103"/>
    </location>
</feature>
<protein>
    <recommendedName>
        <fullName evidence="2">chitin synthase</fullName>
        <ecNumber evidence="2">2.4.1.16</ecNumber>
    </recommendedName>
</protein>
<keyword evidence="6 8" id="KW-0472">Membrane</keyword>
<evidence type="ECO:0000259" key="9">
    <source>
        <dbReference type="Pfam" id="PF08766"/>
    </source>
</evidence>
<evidence type="ECO:0000313" key="11">
    <source>
        <dbReference type="Proteomes" id="UP000654370"/>
    </source>
</evidence>
<evidence type="ECO:0000256" key="2">
    <source>
        <dbReference type="ARBA" id="ARBA00012543"/>
    </source>
</evidence>
<evidence type="ECO:0000256" key="1">
    <source>
        <dbReference type="ARBA" id="ARBA00004141"/>
    </source>
</evidence>
<evidence type="ECO:0000256" key="8">
    <source>
        <dbReference type="SAM" id="Phobius"/>
    </source>
</evidence>
<keyword evidence="3" id="KW-0808">Transferase</keyword>
<dbReference type="OrthoDB" id="2235682at2759"/>
<feature type="transmembrane region" description="Helical" evidence="8">
    <location>
        <begin position="223"/>
        <end position="241"/>
    </location>
</feature>
<keyword evidence="4 8" id="KW-0812">Transmembrane</keyword>
<dbReference type="GO" id="GO:0030428">
    <property type="term" value="C:cell septum"/>
    <property type="evidence" value="ECO:0007669"/>
    <property type="project" value="TreeGrafter"/>
</dbReference>
<dbReference type="GO" id="GO:0071944">
    <property type="term" value="C:cell periphery"/>
    <property type="evidence" value="ECO:0007669"/>
    <property type="project" value="TreeGrafter"/>
</dbReference>
<feature type="compositionally biased region" description="Polar residues" evidence="7">
    <location>
        <begin position="21"/>
        <end position="42"/>
    </location>
</feature>
<evidence type="ECO:0000256" key="7">
    <source>
        <dbReference type="SAM" id="MobiDB-lite"/>
    </source>
</evidence>
<dbReference type="PANTHER" id="PTHR22914:SF41">
    <property type="entry name" value="CHITIN SYNTHASE 7"/>
    <property type="match status" value="1"/>
</dbReference>
<dbReference type="PANTHER" id="PTHR22914">
    <property type="entry name" value="CHITIN SYNTHASE"/>
    <property type="match status" value="1"/>
</dbReference>
<keyword evidence="11" id="KW-1185">Reference proteome</keyword>
<reference evidence="10" key="1">
    <citation type="submission" date="2020-12" db="EMBL/GenBank/DDBJ databases">
        <title>Metabolic potential, ecology and presence of endohyphal bacteria is reflected in genomic diversity of Mucoromycotina.</title>
        <authorList>
            <person name="Muszewska A."/>
            <person name="Okrasinska A."/>
            <person name="Steczkiewicz K."/>
            <person name="Drgas O."/>
            <person name="Orlowska M."/>
            <person name="Perlinska-Lenart U."/>
            <person name="Aleksandrzak-Piekarczyk T."/>
            <person name="Szatraj K."/>
            <person name="Zielenkiewicz U."/>
            <person name="Pilsyk S."/>
            <person name="Malc E."/>
            <person name="Mieczkowski P."/>
            <person name="Kruszewska J.S."/>
            <person name="Biernat P."/>
            <person name="Pawlowska J."/>
        </authorList>
    </citation>
    <scope>NUCLEOTIDE SEQUENCE</scope>
    <source>
        <strain evidence="10">WA0000067209</strain>
    </source>
</reference>
<comment type="caution">
    <text evidence="10">The sequence shown here is derived from an EMBL/GenBank/DDBJ whole genome shotgun (WGS) entry which is preliminary data.</text>
</comment>
<dbReference type="GO" id="GO:0006031">
    <property type="term" value="P:chitin biosynthetic process"/>
    <property type="evidence" value="ECO:0007669"/>
    <property type="project" value="TreeGrafter"/>
</dbReference>
<feature type="compositionally biased region" description="Low complexity" evidence="7">
    <location>
        <begin position="1344"/>
        <end position="1355"/>
    </location>
</feature>
<feature type="region of interest" description="Disordered" evidence="7">
    <location>
        <begin position="1333"/>
        <end position="1361"/>
    </location>
</feature>
<feature type="compositionally biased region" description="Polar residues" evidence="7">
    <location>
        <begin position="70"/>
        <end position="93"/>
    </location>
</feature>
<feature type="compositionally biased region" description="Polar residues" evidence="7">
    <location>
        <begin position="1"/>
        <end position="10"/>
    </location>
</feature>
<feature type="region of interest" description="Disordered" evidence="7">
    <location>
        <begin position="856"/>
        <end position="893"/>
    </location>
</feature>
<evidence type="ECO:0000256" key="4">
    <source>
        <dbReference type="ARBA" id="ARBA00022692"/>
    </source>
</evidence>
<feature type="compositionally biased region" description="Polar residues" evidence="7">
    <location>
        <begin position="1333"/>
        <end position="1343"/>
    </location>
</feature>
<feature type="region of interest" description="Disordered" evidence="7">
    <location>
        <begin position="1448"/>
        <end position="1520"/>
    </location>
</feature>
<sequence>MSQWNLNSNSKDVDKNGAVRANSQPTYRSTSPNESSQATSAERSPVLISNPFASEADYQIDTPISEHNVLASSPTSPIAGSSTPHGRNILSPSTLQRGPVEYLAESTTPPPAGYFHSNLPHRRRVHTWRDSMSSTSSNLTHHRTESNEKMLSTNSTFISDQRSLGFSEPFARHETGRNGYGQVTFKSTFEEGEQEKPARKSRASYYSLSNLTVSGRRTSIPRFLWASFAFLCTFFVPDFILKHVGRMKSNIARQCWREKMAIVYIFIFFSAFIAFWLEYITSLFCDPPDYFPYRTLNVANSKWAEVNGKAVNMSKWTSESSMAAEVSKYPGYDLSPMFPTFTLLAREQDNSTYSDPDIQKCIGDLNMTAAADRWLIYRISNDTGYSEQNQQLTSCPLPTSNGSVTGAPCYYHDSDLQELQKGIKGDITYTRGYIYNNCSSLPNGDNPGSGYVILNGNVYDVTDYLVATSDLMNFSSEITTRKLVQERMFFPLNLTMLMLLNLGEDITPYYYGNVTENADLYLACMDRLFYKGILEDYIDTGCAKINPALWATMGCILLLFLFKMNLSNLSRLPFMRRLLFSSTENDSYMINPSSAPYTMLLVPCYAEVTDVLKQTIESMAITQYADSRKMFMFVCDGPVSNASSNRETYLEILDLLGYSGTEEPLPQAYPSLGEGHKKTNFAKVYSGFYETGRNRVPYLLVVKVGNPRERDDLRRGNRGKRDSMVMAFAFLERCMDLASNRITPLDYQLFNQCYNLLGIDPRMFKYMLVIDADTQVKGTVLQKLVSRLEKDERLIAISGDVRPANPEENVTTMLQIFPLYMRFFSGLAYEACLGSMITINGGFVMYRLWQDKPKDSVTVPNRSYSSPVPPSRPMDPKLSDEVPRNDMHLSSDTNLDGYDKRTTILTGAESNFSLSTPVDAMACCIHPTVLREFATPPADTLHMRSVLLLGEEQYLSIVLLKSHPRHRLGFEPDAIGYTTVPKTLCNLQAQQTRLLRTNFHNNFEMLKVASQIGISYWILAFTKVLDTIVSPVMMVYLYSVFIRFFIGYGLAYEVIAICFLGLVGLHIFYFFLRRQFKYVLWFLLYCLAAVPLFNIWFPVVALWCSNYADRWYDIWKTKGAPKSERLHGIIDTEHEQKESETRDEGTLMMNDTTLGDRGGDWQIPRMRLVEFEAAEERRQSAGVMFEDFDAELVDSEYNGFAGQSSPRMSVSSLSSKRYNSYNGRPAYGDELISTPPMAQIRDGIHSVRTGGSSRKYEYGSAKMKKQAKQPHLRDIFDDLQLLPPSNHRNNDSLMSPDESSLDPFASSMDNPFDDVYTSRNSPFGDNMLTLSTGRPVSRHQPTQSQSSYLSFSSRSTNDPHHAAQNVYADTSTIPSSINSSGFASAPRHNRFVARPKDIIGDYSKSMDDLALNDRNSIKSNISLAESYVSSNLSLDPEESMATMYSVPRSALAQHRRQASEPNKVASNEEDESLGRRAARHNRLGIRIPTNGDPEADIKRSESPAPSTLPIITSTSKASHSDIEFREAIQREIASYLQHADLNKVTRAKVKQHLSSKFGKQVDECQDLQTFVHDSIEQATLDRMTRG</sequence>
<gene>
    <name evidence="10" type="ORF">INT43_000721</name>
</gene>
<keyword evidence="5 8" id="KW-1133">Transmembrane helix</keyword>
<dbReference type="GO" id="GO:0016020">
    <property type="term" value="C:membrane"/>
    <property type="evidence" value="ECO:0007669"/>
    <property type="project" value="UniProtKB-SubCell"/>
</dbReference>
<dbReference type="EC" id="2.4.1.16" evidence="2"/>
<dbReference type="Pfam" id="PF03142">
    <property type="entry name" value="Chitin_synth_2"/>
    <property type="match status" value="2"/>
</dbReference>
<feature type="compositionally biased region" description="Basic and acidic residues" evidence="7">
    <location>
        <begin position="874"/>
        <end position="889"/>
    </location>
</feature>
<dbReference type="InterPro" id="IPR014876">
    <property type="entry name" value="DEK_C"/>
</dbReference>
<feature type="domain" description="DEK-C" evidence="9">
    <location>
        <begin position="1526"/>
        <end position="1560"/>
    </location>
</feature>
<feature type="compositionally biased region" description="Polar residues" evidence="7">
    <location>
        <begin position="1503"/>
        <end position="1517"/>
    </location>
</feature>
<evidence type="ECO:0000256" key="3">
    <source>
        <dbReference type="ARBA" id="ARBA00022676"/>
    </source>
</evidence>